<keyword evidence="2" id="KW-1185">Reference proteome</keyword>
<dbReference type="AlphaFoldDB" id="D5EEU4"/>
<gene>
    <name evidence="1" type="ordered locus">Amico_0951</name>
</gene>
<reference evidence="1 2" key="1">
    <citation type="journal article" date="2010" name="Stand. Genomic Sci.">
        <title>Complete genome sequence of Aminobacterium colombiense type strain (ALA-1).</title>
        <authorList>
            <person name="Chertkov O."/>
            <person name="Sikorski J."/>
            <person name="Brambilla E."/>
            <person name="Lapidus A."/>
            <person name="Copeland A."/>
            <person name="Glavina Del Rio T."/>
            <person name="Nolan M."/>
            <person name="Lucas S."/>
            <person name="Tice H."/>
            <person name="Cheng J.F."/>
            <person name="Han C."/>
            <person name="Detter J.C."/>
            <person name="Bruce D."/>
            <person name="Tapia R."/>
            <person name="Goodwin L."/>
            <person name="Pitluck S."/>
            <person name="Liolios K."/>
            <person name="Ivanova N."/>
            <person name="Mavromatis K."/>
            <person name="Ovchinnikova G."/>
            <person name="Pati A."/>
            <person name="Chen A."/>
            <person name="Palaniappan K."/>
            <person name="Land M."/>
            <person name="Hauser L."/>
            <person name="Chang Y.J."/>
            <person name="Jeffries C.D."/>
            <person name="Spring S."/>
            <person name="Rohde M."/>
            <person name="Goker M."/>
            <person name="Bristow J."/>
            <person name="Eisen J.A."/>
            <person name="Markowitz V."/>
            <person name="Hugenholtz P."/>
            <person name="Kyrpides N.C."/>
            <person name="Klenk H.P."/>
        </authorList>
    </citation>
    <scope>NUCLEOTIDE SEQUENCE [LARGE SCALE GENOMIC DNA]</scope>
    <source>
        <strain evidence="2">DSM 12261 / ALA-1</strain>
    </source>
</reference>
<dbReference type="EMBL" id="CP001997">
    <property type="protein sequence ID" value="ADE57076.1"/>
    <property type="molecule type" value="Genomic_DNA"/>
</dbReference>
<dbReference type="Proteomes" id="UP000002366">
    <property type="component" value="Chromosome"/>
</dbReference>
<organism evidence="1 2">
    <name type="scientific">Aminobacterium colombiense (strain DSM 12261 / ALA-1)</name>
    <dbReference type="NCBI Taxonomy" id="572547"/>
    <lineage>
        <taxon>Bacteria</taxon>
        <taxon>Thermotogati</taxon>
        <taxon>Synergistota</taxon>
        <taxon>Synergistia</taxon>
        <taxon>Synergistales</taxon>
        <taxon>Aminobacteriaceae</taxon>
        <taxon>Aminobacterium</taxon>
    </lineage>
</organism>
<sequence>MSGNGYSLIETMAMSAFITKNTLTLRSPNGTAIVYGEDFQRLKQALIEGEQYEMD</sequence>
<evidence type="ECO:0000313" key="1">
    <source>
        <dbReference type="EMBL" id="ADE57076.1"/>
    </source>
</evidence>
<dbReference type="KEGG" id="aco:Amico_0951"/>
<dbReference type="STRING" id="572547.Amico_0951"/>
<evidence type="ECO:0000313" key="2">
    <source>
        <dbReference type="Proteomes" id="UP000002366"/>
    </source>
</evidence>
<protein>
    <submittedName>
        <fullName evidence="1">Uncharacterized protein</fullName>
    </submittedName>
</protein>
<proteinExistence type="predicted"/>
<name>D5EEU4_AMICL</name>
<accession>D5EEU4</accession>
<dbReference type="RefSeq" id="WP_013048339.1">
    <property type="nucleotide sequence ID" value="NC_014011.1"/>
</dbReference>
<dbReference type="HOGENOM" id="CLU_3021665_0_0_0"/>